<dbReference type="EMBL" id="JABFAC010000010">
    <property type="protein sequence ID" value="MBA0626903.1"/>
    <property type="molecule type" value="Genomic_DNA"/>
</dbReference>
<organism evidence="1 2">
    <name type="scientific">Gossypium davidsonii</name>
    <name type="common">Davidson's cotton</name>
    <name type="synonym">Gossypium klotzschianum subsp. davidsonii</name>
    <dbReference type="NCBI Taxonomy" id="34287"/>
    <lineage>
        <taxon>Eukaryota</taxon>
        <taxon>Viridiplantae</taxon>
        <taxon>Streptophyta</taxon>
        <taxon>Embryophyta</taxon>
        <taxon>Tracheophyta</taxon>
        <taxon>Spermatophyta</taxon>
        <taxon>Magnoliopsida</taxon>
        <taxon>eudicotyledons</taxon>
        <taxon>Gunneridae</taxon>
        <taxon>Pentapetalae</taxon>
        <taxon>rosids</taxon>
        <taxon>malvids</taxon>
        <taxon>Malvales</taxon>
        <taxon>Malvaceae</taxon>
        <taxon>Malvoideae</taxon>
        <taxon>Gossypium</taxon>
    </lineage>
</organism>
<evidence type="ECO:0000313" key="2">
    <source>
        <dbReference type="Proteomes" id="UP000593561"/>
    </source>
</evidence>
<dbReference type="Proteomes" id="UP000593561">
    <property type="component" value="Unassembled WGS sequence"/>
</dbReference>
<comment type="caution">
    <text evidence="1">The sequence shown here is derived from an EMBL/GenBank/DDBJ whole genome shotgun (WGS) entry which is preliminary data.</text>
</comment>
<evidence type="ECO:0000313" key="1">
    <source>
        <dbReference type="EMBL" id="MBA0626903.1"/>
    </source>
</evidence>
<reference evidence="1 2" key="1">
    <citation type="journal article" date="2019" name="Genome Biol. Evol.">
        <title>Insights into the evolution of the New World diploid cottons (Gossypium, subgenus Houzingenia) based on genome sequencing.</title>
        <authorList>
            <person name="Grover C.E."/>
            <person name="Arick M.A. 2nd"/>
            <person name="Thrash A."/>
            <person name="Conover J.L."/>
            <person name="Sanders W.S."/>
            <person name="Peterson D.G."/>
            <person name="Frelichowski J.E."/>
            <person name="Scheffler J.A."/>
            <person name="Scheffler B.E."/>
            <person name="Wendel J.F."/>
        </authorList>
    </citation>
    <scope>NUCLEOTIDE SEQUENCE [LARGE SCALE GENOMIC DNA]</scope>
    <source>
        <strain evidence="1">27</strain>
        <tissue evidence="1">Leaf</tissue>
    </source>
</reference>
<proteinExistence type="predicted"/>
<dbReference type="AlphaFoldDB" id="A0A7J8SLX5"/>
<accession>A0A7J8SLX5</accession>
<keyword evidence="2" id="KW-1185">Reference proteome</keyword>
<name>A0A7J8SLX5_GOSDV</name>
<protein>
    <submittedName>
        <fullName evidence="1">Uncharacterized protein</fullName>
    </submittedName>
</protein>
<gene>
    <name evidence="1" type="ORF">Godav_004483</name>
</gene>
<sequence>MTLKKSPRSMRPLQILLVGLDRHLMSVFVPNWNENSAFEDVLAPKHVPPLVAPSQATHPSSDINVAILDVLHSLSNEIWGFRYEVNTRLSSLEMQMTSLLAHHPSTPLFFLVMTIRLVIEM</sequence>